<dbReference type="KEGG" id="cpas:Clopa_3077"/>
<dbReference type="HOGENOM" id="CLU_087915_1_0_9"/>
<dbReference type="EMBL" id="CP003261">
    <property type="protein sequence ID" value="AGK97902.1"/>
    <property type="molecule type" value="Genomic_DNA"/>
</dbReference>
<dbReference type="OrthoDB" id="5326008at2"/>
<name>R4K436_CLOPA</name>
<dbReference type="Pfam" id="PF08795">
    <property type="entry name" value="DUF1796"/>
    <property type="match status" value="1"/>
</dbReference>
<proteinExistence type="predicted"/>
<evidence type="ECO:0000313" key="2">
    <source>
        <dbReference type="Proteomes" id="UP000013523"/>
    </source>
</evidence>
<dbReference type="AlphaFoldDB" id="R4K436"/>
<dbReference type="RefSeq" id="WP_015616194.1">
    <property type="nucleotide sequence ID" value="NC_021182.1"/>
</dbReference>
<dbReference type="PATRIC" id="fig|86416.3.peg.3066"/>
<keyword evidence="2" id="KW-1185">Reference proteome</keyword>
<protein>
    <submittedName>
        <fullName evidence="1">Putative papain-like cysteine peptidase (DUF1796)</fullName>
    </submittedName>
</protein>
<organism evidence="1 2">
    <name type="scientific">Clostridium pasteurianum BC1</name>
    <dbReference type="NCBI Taxonomy" id="86416"/>
    <lineage>
        <taxon>Bacteria</taxon>
        <taxon>Bacillati</taxon>
        <taxon>Bacillota</taxon>
        <taxon>Clostridia</taxon>
        <taxon>Eubacteriales</taxon>
        <taxon>Clostridiaceae</taxon>
        <taxon>Clostridium</taxon>
    </lineage>
</organism>
<sequence length="212" mass="24425">MYLKDLNKNYDVIFNLGFNCQGIHYTKLHNLRCGNGPTDWLAVHSLPILNNLIDNKFKGFMDLKDLRIFGAGNGFHYVLNDSTITASYHDFPLQYTVEQSYPTFEAKLNRRIDRFYSKLQNCKSALFIRTSFLDSEVNELPALVDILSKYVNPNASFNVVFIELNPYVTQVIDKGTNIKNTCYLQFPRGTTWEGHAPSWDYFLSNINLVPSN</sequence>
<evidence type="ECO:0000313" key="1">
    <source>
        <dbReference type="EMBL" id="AGK97902.1"/>
    </source>
</evidence>
<reference evidence="1 2" key="1">
    <citation type="submission" date="2012-01" db="EMBL/GenBank/DDBJ databases">
        <title>Complete sequence of chromosome of Clostridium pasteurianum BC1.</title>
        <authorList>
            <consortium name="US DOE Joint Genome Institute"/>
            <person name="Lucas S."/>
            <person name="Han J."/>
            <person name="Lapidus A."/>
            <person name="Cheng J.-F."/>
            <person name="Goodwin L."/>
            <person name="Pitluck S."/>
            <person name="Peters L."/>
            <person name="Mikhailova N."/>
            <person name="Teshima H."/>
            <person name="Detter J.C."/>
            <person name="Han C."/>
            <person name="Tapia R."/>
            <person name="Land M."/>
            <person name="Hauser L."/>
            <person name="Kyrpides N."/>
            <person name="Ivanova N."/>
            <person name="Pagani I."/>
            <person name="Dunn J."/>
            <person name="Taghavi S."/>
            <person name="Francis A."/>
            <person name="van der Lelie D."/>
            <person name="Woyke T."/>
        </authorList>
    </citation>
    <scope>NUCLEOTIDE SEQUENCE [LARGE SCALE GENOMIC DNA]</scope>
    <source>
        <strain evidence="1 2">BC1</strain>
    </source>
</reference>
<accession>R4K436</accession>
<dbReference type="Proteomes" id="UP000013523">
    <property type="component" value="Chromosome"/>
</dbReference>
<dbReference type="eggNOG" id="ENOG502ZRJJ">
    <property type="taxonomic scope" value="Bacteria"/>
</dbReference>
<gene>
    <name evidence="1" type="ORF">Clopa_3077</name>
</gene>
<dbReference type="InterPro" id="IPR014903">
    <property type="entry name" value="DUF1796"/>
</dbReference>